<evidence type="ECO:0000313" key="11">
    <source>
        <dbReference type="Proteomes" id="UP000316726"/>
    </source>
</evidence>
<comment type="pathway">
    <text evidence="2">Isoprenoid biosynthesis.</text>
</comment>
<dbReference type="Proteomes" id="UP000316726">
    <property type="component" value="Chromosome 15"/>
</dbReference>
<dbReference type="AlphaFoldDB" id="A0A5B8MZM0"/>
<dbReference type="SFLD" id="SFLDG01017">
    <property type="entry name" value="Polyprenyl_Transferase_Like"/>
    <property type="match status" value="1"/>
</dbReference>
<dbReference type="GO" id="GO:0008299">
    <property type="term" value="P:isoprenoid biosynthetic process"/>
    <property type="evidence" value="ECO:0007669"/>
    <property type="project" value="UniProtKB-KW"/>
</dbReference>
<dbReference type="GO" id="GO:0005737">
    <property type="term" value="C:cytoplasm"/>
    <property type="evidence" value="ECO:0007669"/>
    <property type="project" value="UniProtKB-ARBA"/>
</dbReference>
<dbReference type="GO" id="GO:0004659">
    <property type="term" value="F:prenyltransferase activity"/>
    <property type="evidence" value="ECO:0007669"/>
    <property type="project" value="InterPro"/>
</dbReference>
<organism evidence="10 11">
    <name type="scientific">Chloropicon primus</name>
    <dbReference type="NCBI Taxonomy" id="1764295"/>
    <lineage>
        <taxon>Eukaryota</taxon>
        <taxon>Viridiplantae</taxon>
        <taxon>Chlorophyta</taxon>
        <taxon>Chloropicophyceae</taxon>
        <taxon>Chloropicales</taxon>
        <taxon>Chloropicaceae</taxon>
        <taxon>Chloropicon</taxon>
    </lineage>
</organism>
<dbReference type="InterPro" id="IPR033749">
    <property type="entry name" value="Polyprenyl_synt_CS"/>
</dbReference>
<evidence type="ECO:0000256" key="9">
    <source>
        <dbReference type="SAM" id="MobiDB-lite"/>
    </source>
</evidence>
<keyword evidence="6" id="KW-0460">Magnesium</keyword>
<keyword evidence="7" id="KW-0414">Isoprene biosynthesis</keyword>
<keyword evidence="4 8" id="KW-0808">Transferase</keyword>
<dbReference type="CDD" id="cd00685">
    <property type="entry name" value="Trans_IPPS_HT"/>
    <property type="match status" value="1"/>
</dbReference>
<dbReference type="Gene3D" id="1.10.600.10">
    <property type="entry name" value="Farnesyl Diphosphate Synthase"/>
    <property type="match status" value="1"/>
</dbReference>
<sequence length="425" mass="45892">MALASAKGKVVATASVSPRCRTTASSTSLATRNHLRGLSSSLLRLGLSSRRGDRIGKTLSPCVSVTPPVKSVDVAEGDDEKKNRDGVATTNANATNSEGAVLTPAEKAKLAQDYDLQTMLGKCIKLVDKSLDEAVPEQYPETIHSAMRHSLLGGGKRIRPALCLAAFELVHDITEEEARDDAVKKSYLLRKCMPTACALEMIHTMSLIHDDLPCLDNDDFRRGKPTCHKVYGEDMAILAGDALLALAFEHIARETKDVSPERVLRVLAEVGRSVGSVGLVGGQVVDIQSEGKKMEVEEGLKTLEYIHEHKTAVLLEAAVVSGAILGGASDEEVELLRRYARDIGLAFQVQDDILDVTASTEELGKTAGKDLVSEKTTYPSLLGLDKSREIADNLIEDALSKLSSFDYVKSLPLLLLAKYIVSRKN</sequence>
<dbReference type="PANTHER" id="PTHR43281">
    <property type="entry name" value="FARNESYL DIPHOSPHATE SYNTHASE"/>
    <property type="match status" value="1"/>
</dbReference>
<dbReference type="EMBL" id="CP031048">
    <property type="protein sequence ID" value="QDZ24874.1"/>
    <property type="molecule type" value="Genomic_DNA"/>
</dbReference>
<name>A0A5B8MZM0_9CHLO</name>
<keyword evidence="5" id="KW-0479">Metal-binding</keyword>
<dbReference type="InterPro" id="IPR053378">
    <property type="entry name" value="Prenyl_diphosphate_synthase"/>
</dbReference>
<gene>
    <name evidence="10" type="ORF">A3770_15p73920</name>
</gene>
<feature type="compositionally biased region" description="Polar residues" evidence="9">
    <location>
        <begin position="88"/>
        <end position="97"/>
    </location>
</feature>
<dbReference type="SUPFAM" id="SSF48576">
    <property type="entry name" value="Terpenoid synthases"/>
    <property type="match status" value="1"/>
</dbReference>
<dbReference type="GO" id="GO:0046872">
    <property type="term" value="F:metal ion binding"/>
    <property type="evidence" value="ECO:0007669"/>
    <property type="project" value="UniProtKB-KW"/>
</dbReference>
<evidence type="ECO:0000256" key="1">
    <source>
        <dbReference type="ARBA" id="ARBA00001946"/>
    </source>
</evidence>
<protein>
    <submittedName>
        <fullName evidence="10">Geranylgeranyl diphosphate synthase</fullName>
    </submittedName>
</protein>
<dbReference type="NCBIfam" id="NF045485">
    <property type="entry name" value="FPPsyn"/>
    <property type="match status" value="1"/>
</dbReference>
<dbReference type="SFLD" id="SFLDS00005">
    <property type="entry name" value="Isoprenoid_Synthase_Type_I"/>
    <property type="match status" value="1"/>
</dbReference>
<evidence type="ECO:0000256" key="8">
    <source>
        <dbReference type="RuleBase" id="RU004466"/>
    </source>
</evidence>
<dbReference type="PANTHER" id="PTHR43281:SF1">
    <property type="entry name" value="FARNESYL DIPHOSPHATE SYNTHASE"/>
    <property type="match status" value="1"/>
</dbReference>
<evidence type="ECO:0000256" key="7">
    <source>
        <dbReference type="ARBA" id="ARBA00023229"/>
    </source>
</evidence>
<feature type="region of interest" description="Disordered" evidence="9">
    <location>
        <begin position="73"/>
        <end position="97"/>
    </location>
</feature>
<dbReference type="PROSITE" id="PS00723">
    <property type="entry name" value="POLYPRENYL_SYNTHASE_1"/>
    <property type="match status" value="1"/>
</dbReference>
<dbReference type="PROSITE" id="PS00444">
    <property type="entry name" value="POLYPRENYL_SYNTHASE_2"/>
    <property type="match status" value="1"/>
</dbReference>
<comment type="cofactor">
    <cofactor evidence="1">
        <name>Mg(2+)</name>
        <dbReference type="ChEBI" id="CHEBI:18420"/>
    </cofactor>
</comment>
<dbReference type="FunFam" id="1.10.600.10:FF:000001">
    <property type="entry name" value="Geranylgeranyl diphosphate synthase"/>
    <property type="match status" value="1"/>
</dbReference>
<comment type="similarity">
    <text evidence="3 8">Belongs to the FPP/GGPP synthase family.</text>
</comment>
<dbReference type="InterPro" id="IPR000092">
    <property type="entry name" value="Polyprenyl_synt"/>
</dbReference>
<dbReference type="STRING" id="1764295.A0A5B8MZM0"/>
<dbReference type="InterPro" id="IPR008949">
    <property type="entry name" value="Isoprenoid_synthase_dom_sf"/>
</dbReference>
<evidence type="ECO:0000256" key="4">
    <source>
        <dbReference type="ARBA" id="ARBA00022679"/>
    </source>
</evidence>
<proteinExistence type="inferred from homology"/>
<evidence type="ECO:0000256" key="5">
    <source>
        <dbReference type="ARBA" id="ARBA00022723"/>
    </source>
</evidence>
<dbReference type="Pfam" id="PF00348">
    <property type="entry name" value="polyprenyl_synt"/>
    <property type="match status" value="1"/>
</dbReference>
<keyword evidence="11" id="KW-1185">Reference proteome</keyword>
<evidence type="ECO:0000256" key="2">
    <source>
        <dbReference type="ARBA" id="ARBA00005128"/>
    </source>
</evidence>
<reference evidence="10 11" key="1">
    <citation type="submission" date="2018-07" db="EMBL/GenBank/DDBJ databases">
        <title>The complete nuclear genome of the prasinophyte Chloropicon primus (CCMP1205).</title>
        <authorList>
            <person name="Pombert J.-F."/>
            <person name="Otis C."/>
            <person name="Turmel M."/>
            <person name="Lemieux C."/>
        </authorList>
    </citation>
    <scope>NUCLEOTIDE SEQUENCE [LARGE SCALE GENOMIC DNA]</scope>
    <source>
        <strain evidence="10 11">CCMP1205</strain>
    </source>
</reference>
<accession>A0A5B8MZM0</accession>
<evidence type="ECO:0000256" key="6">
    <source>
        <dbReference type="ARBA" id="ARBA00022842"/>
    </source>
</evidence>
<evidence type="ECO:0000313" key="10">
    <source>
        <dbReference type="EMBL" id="QDZ24874.1"/>
    </source>
</evidence>
<evidence type="ECO:0000256" key="3">
    <source>
        <dbReference type="ARBA" id="ARBA00006706"/>
    </source>
</evidence>
<dbReference type="OrthoDB" id="6921389at2759"/>